<dbReference type="InterPro" id="IPR003660">
    <property type="entry name" value="HAMP_dom"/>
</dbReference>
<accession>A0A367F1P4</accession>
<dbReference type="Gene3D" id="1.10.287.130">
    <property type="match status" value="1"/>
</dbReference>
<reference evidence="15 16" key="1">
    <citation type="submission" date="2018-06" db="EMBL/GenBank/DDBJ databases">
        <title>Streptomyces reniochalinae sp. nov. and Streptomyces diacarnus sp. nov. from marine sponges.</title>
        <authorList>
            <person name="Li L."/>
        </authorList>
    </citation>
    <scope>NUCLEOTIDE SEQUENCE [LARGE SCALE GENOMIC DNA]</scope>
    <source>
        <strain evidence="15 16">LHW50302</strain>
    </source>
</reference>
<comment type="catalytic activity">
    <reaction evidence="1">
        <text>ATP + protein L-histidine = ADP + protein N-phospho-L-histidine.</text>
        <dbReference type="EC" id="2.7.13.3"/>
    </reaction>
</comment>
<evidence type="ECO:0000256" key="11">
    <source>
        <dbReference type="SAM" id="MobiDB-lite"/>
    </source>
</evidence>
<dbReference type="SMART" id="SM00387">
    <property type="entry name" value="HATPase_c"/>
    <property type="match status" value="1"/>
</dbReference>
<keyword evidence="7 15" id="KW-0418">Kinase</keyword>
<dbReference type="InterPro" id="IPR003661">
    <property type="entry name" value="HisK_dim/P_dom"/>
</dbReference>
<evidence type="ECO:0000313" key="15">
    <source>
        <dbReference type="EMBL" id="RCG23859.1"/>
    </source>
</evidence>
<feature type="domain" description="HAMP" evidence="14">
    <location>
        <begin position="214"/>
        <end position="268"/>
    </location>
</feature>
<keyword evidence="10 12" id="KW-0472">Membrane</keyword>
<dbReference type="SUPFAM" id="SSF47384">
    <property type="entry name" value="Homodimeric domain of signal transducing histidine kinase"/>
    <property type="match status" value="1"/>
</dbReference>
<evidence type="ECO:0000256" key="2">
    <source>
        <dbReference type="ARBA" id="ARBA00004236"/>
    </source>
</evidence>
<keyword evidence="5" id="KW-0808">Transferase</keyword>
<keyword evidence="16" id="KW-1185">Reference proteome</keyword>
<evidence type="ECO:0000256" key="7">
    <source>
        <dbReference type="ARBA" id="ARBA00022777"/>
    </source>
</evidence>
<evidence type="ECO:0000259" key="13">
    <source>
        <dbReference type="PROSITE" id="PS50109"/>
    </source>
</evidence>
<dbReference type="Proteomes" id="UP000253507">
    <property type="component" value="Unassembled WGS sequence"/>
</dbReference>
<dbReference type="InterPro" id="IPR004358">
    <property type="entry name" value="Sig_transdc_His_kin-like_C"/>
</dbReference>
<evidence type="ECO:0000256" key="8">
    <source>
        <dbReference type="ARBA" id="ARBA00022989"/>
    </source>
</evidence>
<dbReference type="InterPro" id="IPR005467">
    <property type="entry name" value="His_kinase_dom"/>
</dbReference>
<dbReference type="InterPro" id="IPR050428">
    <property type="entry name" value="TCS_sensor_his_kinase"/>
</dbReference>
<keyword evidence="4" id="KW-0597">Phosphoprotein</keyword>
<keyword evidence="8 12" id="KW-1133">Transmembrane helix</keyword>
<dbReference type="InterPro" id="IPR003594">
    <property type="entry name" value="HATPase_dom"/>
</dbReference>
<gene>
    <name evidence="15" type="ORF">DQ392_04040</name>
</gene>
<dbReference type="PANTHER" id="PTHR45436">
    <property type="entry name" value="SENSOR HISTIDINE KINASE YKOH"/>
    <property type="match status" value="1"/>
</dbReference>
<dbReference type="Pfam" id="PF00512">
    <property type="entry name" value="HisKA"/>
    <property type="match status" value="1"/>
</dbReference>
<evidence type="ECO:0000256" key="3">
    <source>
        <dbReference type="ARBA" id="ARBA00012438"/>
    </source>
</evidence>
<dbReference type="EC" id="2.7.13.3" evidence="3"/>
<feature type="transmembrane region" description="Helical" evidence="12">
    <location>
        <begin position="194"/>
        <end position="213"/>
    </location>
</feature>
<dbReference type="GO" id="GO:0000155">
    <property type="term" value="F:phosphorelay sensor kinase activity"/>
    <property type="evidence" value="ECO:0007669"/>
    <property type="project" value="InterPro"/>
</dbReference>
<evidence type="ECO:0000256" key="5">
    <source>
        <dbReference type="ARBA" id="ARBA00022679"/>
    </source>
</evidence>
<dbReference type="CDD" id="cd00082">
    <property type="entry name" value="HisKA"/>
    <property type="match status" value="1"/>
</dbReference>
<dbReference type="Gene3D" id="6.10.340.10">
    <property type="match status" value="1"/>
</dbReference>
<sequence length="481" mass="50417">MRRASVRLRAALGATLVVALALVAAGFFVVSTLRGGLADTARLNAENSARGTAAQLAGVPEGGIPDVDGLDGDDPVQVVDADGKVLGASDPLKGRGPVADFARADKPDGDSEDADRDSEADGDEVDTDSEEETRTFPVDDDGEVTYDKDDITGSQEFSLAAVQGRTRAGTPVTVYAGASLGAQQEAVSTVTRSMLFGLPVLLVVVGGVTWLVTRRALRPVEGIRQEMSAITASTDLTRRVPEPDARDEVARLARTTNETLAALEGSVERQRRFVADASHELRSPIASLRTQLEVAAAHPELLDVDGAVEDTVRLQALAADLLLLARLDAGERPGEGRVSLAALVREQVGQRSRDPHPLRIATLDEGEVRGSATQLGRVLGNLLDNGQRHAAGQVTVEVRREGGALALAVSDDGEGVPEAERERIFERFVRLDSARSRDEGGAGLGLAIAADVAERHGGTLRVDGAPGGGARFVLRLPAADG</sequence>
<evidence type="ECO:0000256" key="9">
    <source>
        <dbReference type="ARBA" id="ARBA00023012"/>
    </source>
</evidence>
<dbReference type="OrthoDB" id="9786919at2"/>
<dbReference type="InterPro" id="IPR036890">
    <property type="entry name" value="HATPase_C_sf"/>
</dbReference>
<dbReference type="GO" id="GO:0005886">
    <property type="term" value="C:plasma membrane"/>
    <property type="evidence" value="ECO:0007669"/>
    <property type="project" value="UniProtKB-SubCell"/>
</dbReference>
<dbReference type="PROSITE" id="PS50109">
    <property type="entry name" value="HIS_KIN"/>
    <property type="match status" value="1"/>
</dbReference>
<protein>
    <recommendedName>
        <fullName evidence="3">histidine kinase</fullName>
        <ecNumber evidence="3">2.7.13.3</ecNumber>
    </recommendedName>
</protein>
<evidence type="ECO:0000256" key="1">
    <source>
        <dbReference type="ARBA" id="ARBA00000085"/>
    </source>
</evidence>
<evidence type="ECO:0000256" key="10">
    <source>
        <dbReference type="ARBA" id="ARBA00023136"/>
    </source>
</evidence>
<dbReference type="PROSITE" id="PS50885">
    <property type="entry name" value="HAMP"/>
    <property type="match status" value="1"/>
</dbReference>
<evidence type="ECO:0000313" key="16">
    <source>
        <dbReference type="Proteomes" id="UP000253507"/>
    </source>
</evidence>
<dbReference type="SUPFAM" id="SSF55874">
    <property type="entry name" value="ATPase domain of HSP90 chaperone/DNA topoisomerase II/histidine kinase"/>
    <property type="match status" value="1"/>
</dbReference>
<evidence type="ECO:0000256" key="6">
    <source>
        <dbReference type="ARBA" id="ARBA00022692"/>
    </source>
</evidence>
<dbReference type="Pfam" id="PF00672">
    <property type="entry name" value="HAMP"/>
    <property type="match status" value="1"/>
</dbReference>
<feature type="compositionally biased region" description="Acidic residues" evidence="11">
    <location>
        <begin position="110"/>
        <end position="131"/>
    </location>
</feature>
<evidence type="ECO:0000256" key="4">
    <source>
        <dbReference type="ARBA" id="ARBA00022553"/>
    </source>
</evidence>
<dbReference type="Pfam" id="PF02518">
    <property type="entry name" value="HATPase_c"/>
    <property type="match status" value="1"/>
</dbReference>
<organism evidence="15 16">
    <name type="scientific">Streptomyces reniochalinae</name>
    <dbReference type="NCBI Taxonomy" id="2250578"/>
    <lineage>
        <taxon>Bacteria</taxon>
        <taxon>Bacillati</taxon>
        <taxon>Actinomycetota</taxon>
        <taxon>Actinomycetes</taxon>
        <taxon>Kitasatosporales</taxon>
        <taxon>Streptomycetaceae</taxon>
        <taxon>Streptomyces</taxon>
    </lineage>
</organism>
<comment type="subcellular location">
    <subcellularLocation>
        <location evidence="2">Cell membrane</location>
    </subcellularLocation>
</comment>
<dbReference type="FunFam" id="1.10.287.130:FF:000009">
    <property type="entry name" value="Two-component sensor histidine kinase"/>
    <property type="match status" value="1"/>
</dbReference>
<evidence type="ECO:0000259" key="14">
    <source>
        <dbReference type="PROSITE" id="PS50885"/>
    </source>
</evidence>
<dbReference type="PRINTS" id="PR00344">
    <property type="entry name" value="BCTRLSENSOR"/>
</dbReference>
<dbReference type="CDD" id="cd00075">
    <property type="entry name" value="HATPase"/>
    <property type="match status" value="1"/>
</dbReference>
<dbReference type="SMART" id="SM00388">
    <property type="entry name" value="HisKA"/>
    <property type="match status" value="1"/>
</dbReference>
<dbReference type="Gene3D" id="3.30.565.10">
    <property type="entry name" value="Histidine kinase-like ATPase, C-terminal domain"/>
    <property type="match status" value="1"/>
</dbReference>
<comment type="caution">
    <text evidence="15">The sequence shown here is derived from an EMBL/GenBank/DDBJ whole genome shotgun (WGS) entry which is preliminary data.</text>
</comment>
<proteinExistence type="predicted"/>
<keyword evidence="6 12" id="KW-0812">Transmembrane</keyword>
<dbReference type="CDD" id="cd06225">
    <property type="entry name" value="HAMP"/>
    <property type="match status" value="1"/>
</dbReference>
<name>A0A367F1P4_9ACTN</name>
<dbReference type="EMBL" id="QOIM01000022">
    <property type="protein sequence ID" value="RCG23859.1"/>
    <property type="molecule type" value="Genomic_DNA"/>
</dbReference>
<feature type="domain" description="Histidine kinase" evidence="13">
    <location>
        <begin position="276"/>
        <end position="480"/>
    </location>
</feature>
<keyword evidence="9" id="KW-0902">Two-component regulatory system</keyword>
<dbReference type="PANTHER" id="PTHR45436:SF5">
    <property type="entry name" value="SENSOR HISTIDINE KINASE TRCS"/>
    <property type="match status" value="1"/>
</dbReference>
<dbReference type="RefSeq" id="WP_114014073.1">
    <property type="nucleotide sequence ID" value="NZ_QOIM01000022.1"/>
</dbReference>
<dbReference type="AlphaFoldDB" id="A0A367F1P4"/>
<evidence type="ECO:0000256" key="12">
    <source>
        <dbReference type="SAM" id="Phobius"/>
    </source>
</evidence>
<feature type="region of interest" description="Disordered" evidence="11">
    <location>
        <begin position="84"/>
        <end position="151"/>
    </location>
</feature>
<dbReference type="SMART" id="SM00304">
    <property type="entry name" value="HAMP"/>
    <property type="match status" value="1"/>
</dbReference>
<dbReference type="InterPro" id="IPR036097">
    <property type="entry name" value="HisK_dim/P_sf"/>
</dbReference>